<dbReference type="GO" id="GO:0016747">
    <property type="term" value="F:acyltransferase activity, transferring groups other than amino-acyl groups"/>
    <property type="evidence" value="ECO:0007669"/>
    <property type="project" value="InterPro"/>
</dbReference>
<name>A0A1B1S7F1_9BACT</name>
<evidence type="ECO:0000313" key="8">
    <source>
        <dbReference type="Proteomes" id="UP000186351"/>
    </source>
</evidence>
<accession>A0A1B1S7F1</accession>
<dbReference type="OrthoDB" id="9801191at2"/>
<dbReference type="GeneID" id="65535731"/>
<dbReference type="AlphaFoldDB" id="A0A1B1S7F1"/>
<evidence type="ECO:0000256" key="5">
    <source>
        <dbReference type="ARBA" id="ARBA00049880"/>
    </source>
</evidence>
<keyword evidence="2" id="KW-1277">Toxin-antitoxin system</keyword>
<dbReference type="PANTHER" id="PTHR36449">
    <property type="entry name" value="ACETYLTRANSFERASE-RELATED"/>
    <property type="match status" value="1"/>
</dbReference>
<dbReference type="InterPro" id="IPR016181">
    <property type="entry name" value="Acyl_CoA_acyltransferase"/>
</dbReference>
<dbReference type="Pfam" id="PF00583">
    <property type="entry name" value="Acetyltransf_1"/>
    <property type="match status" value="1"/>
</dbReference>
<proteinExistence type="predicted"/>
<evidence type="ECO:0000256" key="4">
    <source>
        <dbReference type="ARBA" id="ARBA00023315"/>
    </source>
</evidence>
<evidence type="ECO:0000256" key="2">
    <source>
        <dbReference type="ARBA" id="ARBA00022649"/>
    </source>
</evidence>
<dbReference type="Gene3D" id="3.40.630.30">
    <property type="match status" value="1"/>
</dbReference>
<dbReference type="SUPFAM" id="SSF55729">
    <property type="entry name" value="Acyl-CoA N-acyltransferases (Nat)"/>
    <property type="match status" value="1"/>
</dbReference>
<sequence length="170" mass="19487">MKLVKLTPDTELAGFDCGDEDLNNFLVEDAKGFLDKRIATSYILEDDGNIVAYFCLLNDKISRQDVTNSQWKKIKGGFPERKQFGSYPAIKIGRFAVSSQYKGRSIGTDLMNLLKGMLNENPIYSAFRYLTVDAYLSAIDFYQKNDFKILSEKILGDHTRLMFFDMMELE</sequence>
<dbReference type="STRING" id="1796646.A4V02_02600"/>
<dbReference type="EMBL" id="CP015402">
    <property type="protein sequence ID" value="ANU62721.1"/>
    <property type="molecule type" value="Genomic_DNA"/>
</dbReference>
<dbReference type="InterPro" id="IPR000182">
    <property type="entry name" value="GNAT_dom"/>
</dbReference>
<comment type="catalytic activity">
    <reaction evidence="5">
        <text>glycyl-tRNA(Gly) + acetyl-CoA = N-acetylglycyl-tRNA(Gly) + CoA + H(+)</text>
        <dbReference type="Rhea" id="RHEA:81867"/>
        <dbReference type="Rhea" id="RHEA-COMP:9683"/>
        <dbReference type="Rhea" id="RHEA-COMP:19766"/>
        <dbReference type="ChEBI" id="CHEBI:15378"/>
        <dbReference type="ChEBI" id="CHEBI:57287"/>
        <dbReference type="ChEBI" id="CHEBI:57288"/>
        <dbReference type="ChEBI" id="CHEBI:78522"/>
        <dbReference type="ChEBI" id="CHEBI:232036"/>
    </reaction>
</comment>
<keyword evidence="3 7" id="KW-0808">Transferase</keyword>
<reference evidence="8" key="1">
    <citation type="submission" date="2016-04" db="EMBL/GenBank/DDBJ databases">
        <title>Complete Genome Sequences of Twelve Strains of a Stable Defined Moderately Diverse Mouse Microbiota 2 (sDMDMm2).</title>
        <authorList>
            <person name="Uchimura Y."/>
            <person name="Wyss M."/>
            <person name="Brugiroux S."/>
            <person name="Limenitakis J.P."/>
            <person name="Stecher B."/>
            <person name="McCoy K.D."/>
            <person name="Macpherson A.J."/>
        </authorList>
    </citation>
    <scope>NUCLEOTIDE SEQUENCE [LARGE SCALE GENOMIC DNA]</scope>
    <source>
        <strain evidence="8">YL27</strain>
    </source>
</reference>
<organism evidence="7 8">
    <name type="scientific">Muribaculum intestinale</name>
    <dbReference type="NCBI Taxonomy" id="1796646"/>
    <lineage>
        <taxon>Bacteria</taxon>
        <taxon>Pseudomonadati</taxon>
        <taxon>Bacteroidota</taxon>
        <taxon>Bacteroidia</taxon>
        <taxon>Bacteroidales</taxon>
        <taxon>Muribaculaceae</taxon>
        <taxon>Muribaculum</taxon>
    </lineage>
</organism>
<evidence type="ECO:0000259" key="6">
    <source>
        <dbReference type="PROSITE" id="PS51186"/>
    </source>
</evidence>
<gene>
    <name evidence="7" type="ORF">A4V02_02600</name>
</gene>
<dbReference type="PROSITE" id="PS51186">
    <property type="entry name" value="GNAT"/>
    <property type="match status" value="1"/>
</dbReference>
<evidence type="ECO:0000313" key="7">
    <source>
        <dbReference type="EMBL" id="ANU62721.1"/>
    </source>
</evidence>
<dbReference type="RefSeq" id="WP_068960100.1">
    <property type="nucleotide sequence ID" value="NZ_CALDAO010000010.1"/>
</dbReference>
<keyword evidence="1" id="KW-0678">Repressor</keyword>
<evidence type="ECO:0000256" key="3">
    <source>
        <dbReference type="ARBA" id="ARBA00022679"/>
    </source>
</evidence>
<keyword evidence="4" id="KW-0012">Acyltransferase</keyword>
<evidence type="ECO:0000256" key="1">
    <source>
        <dbReference type="ARBA" id="ARBA00022491"/>
    </source>
</evidence>
<dbReference type="Proteomes" id="UP000186351">
    <property type="component" value="Chromosome"/>
</dbReference>
<keyword evidence="8" id="KW-1185">Reference proteome</keyword>
<accession>A0A1Z2XEB3</accession>
<feature type="domain" description="N-acetyltransferase" evidence="6">
    <location>
        <begin position="1"/>
        <end position="170"/>
    </location>
</feature>
<dbReference type="KEGG" id="pary:A4V02_02600"/>
<dbReference type="PANTHER" id="PTHR36449:SF1">
    <property type="entry name" value="ACETYLTRANSFERASE"/>
    <property type="match status" value="1"/>
</dbReference>
<protein>
    <submittedName>
        <fullName evidence="7">N-acetyltransferase</fullName>
    </submittedName>
</protein>